<proteinExistence type="predicted"/>
<gene>
    <name evidence="1" type="ORF">CTM89_10125</name>
</gene>
<name>A0A2T3MBQ6_PHOLE</name>
<protein>
    <submittedName>
        <fullName evidence="1">Uncharacterized protein</fullName>
    </submittedName>
</protein>
<dbReference type="Proteomes" id="UP000240410">
    <property type="component" value="Unassembled WGS sequence"/>
</dbReference>
<reference evidence="1 2" key="1">
    <citation type="submission" date="2018-03" db="EMBL/GenBank/DDBJ databases">
        <title>Whole genome sequencing of Histamine producing bacteria.</title>
        <authorList>
            <person name="Butler K."/>
        </authorList>
    </citation>
    <scope>NUCLEOTIDE SEQUENCE [LARGE SCALE GENOMIC DNA]</scope>
    <source>
        <strain evidence="1 2">ATCC 33979</strain>
    </source>
</reference>
<dbReference type="OrthoDB" id="9966860at2"/>
<accession>A0A2T3MBQ6</accession>
<dbReference type="AlphaFoldDB" id="A0A2T3MBQ6"/>
<comment type="caution">
    <text evidence="1">The sequence shown here is derived from an EMBL/GenBank/DDBJ whole genome shotgun (WGS) entry which is preliminary data.</text>
</comment>
<evidence type="ECO:0000313" key="2">
    <source>
        <dbReference type="Proteomes" id="UP000240410"/>
    </source>
</evidence>
<sequence length="64" mass="7472">MDQEPPTLWSAIYPELRCSTKHATQQNMRNTTDISSRVRHLHLIPLTEPYVRTSYTAHVHFHSA</sequence>
<evidence type="ECO:0000313" key="1">
    <source>
        <dbReference type="EMBL" id="PSV90669.1"/>
    </source>
</evidence>
<organism evidence="1 2">
    <name type="scientific">Photobacterium leiognathi</name>
    <dbReference type="NCBI Taxonomy" id="553611"/>
    <lineage>
        <taxon>Bacteria</taxon>
        <taxon>Pseudomonadati</taxon>
        <taxon>Pseudomonadota</taxon>
        <taxon>Gammaproteobacteria</taxon>
        <taxon>Vibrionales</taxon>
        <taxon>Vibrionaceae</taxon>
        <taxon>Photobacterium</taxon>
    </lineage>
</organism>
<dbReference type="EMBL" id="PYOJ01000008">
    <property type="protein sequence ID" value="PSV90669.1"/>
    <property type="molecule type" value="Genomic_DNA"/>
</dbReference>